<protein>
    <submittedName>
        <fullName evidence="1">Uncharacterized protein</fullName>
    </submittedName>
</protein>
<comment type="caution">
    <text evidence="1">The sequence shown here is derived from an EMBL/GenBank/DDBJ whole genome shotgun (WGS) entry which is preliminary data.</text>
</comment>
<gene>
    <name evidence="1" type="ORF">APB76_16650</name>
</gene>
<name>A0A177XW34_9VIBR</name>
<proteinExistence type="predicted"/>
<dbReference type="AlphaFoldDB" id="A0A177XW34"/>
<evidence type="ECO:0000313" key="2">
    <source>
        <dbReference type="Proteomes" id="UP000078406"/>
    </source>
</evidence>
<organism evidence="1 2">
    <name type="scientific">Vibrio bivalvicida</name>
    <dbReference type="NCBI Taxonomy" id="1276888"/>
    <lineage>
        <taxon>Bacteria</taxon>
        <taxon>Pseudomonadati</taxon>
        <taxon>Pseudomonadota</taxon>
        <taxon>Gammaproteobacteria</taxon>
        <taxon>Vibrionales</taxon>
        <taxon>Vibrionaceae</taxon>
        <taxon>Vibrio</taxon>
        <taxon>Vibrio oreintalis group</taxon>
    </lineage>
</organism>
<evidence type="ECO:0000313" key="1">
    <source>
        <dbReference type="EMBL" id="OAJ92828.1"/>
    </source>
</evidence>
<dbReference type="EMBL" id="LLEI02000053">
    <property type="protein sequence ID" value="OAJ92828.1"/>
    <property type="molecule type" value="Genomic_DNA"/>
</dbReference>
<dbReference type="PROSITE" id="PS51257">
    <property type="entry name" value="PROKAR_LIPOPROTEIN"/>
    <property type="match status" value="1"/>
</dbReference>
<dbReference type="Proteomes" id="UP000078406">
    <property type="component" value="Unassembled WGS sequence"/>
</dbReference>
<sequence length="337" mass="38373">MNLRESIFCHEMFLASNVSSSCSYGSSHIRQIEETWDFEDDEFYDEIKSLEMEGLIRKDGDHECFQATKQGLIAREKSYQERGLRHPVLQSQTDSISDMIIALMSSNERIGIEALEYTEFDLNAVNIYLWKLSEKEIDSAVKYLLDNQFIEKEAFGFYDGNYHHLTAKGRRYYAKTVTGLLNISSPRTILSAVPDCVEPPAFTGDYAENLVYRWNEAEKCRDAAAWLSATTMYGSILETVLISVLQAREEDAYASSHSPKRRTPIERWRLDDMLKVANCIGIIDNTLAGYGNVLRDARNLIHPSKQIKEASYPDKESAKIAAEVVRAIVAKTTQLYV</sequence>
<accession>A0A177XW34</accession>
<dbReference type="RefSeq" id="WP_054961237.1">
    <property type="nucleotide sequence ID" value="NZ_LLEI02000053.1"/>
</dbReference>
<reference evidence="1 2" key="1">
    <citation type="journal article" date="2016" name="Syst. Appl. Microbiol.">
        <title>Vibrio bivalvicida sp. nov., a novel larval pathogen for bivalve molluscs reared in a hatchery.</title>
        <authorList>
            <person name="Dubert J."/>
            <person name="Romalde J.L."/>
            <person name="Prado S."/>
            <person name="Barja J.L."/>
        </authorList>
    </citation>
    <scope>NUCLEOTIDE SEQUENCE [LARGE SCALE GENOMIC DNA]</scope>
    <source>
        <strain evidence="1 2">605</strain>
    </source>
</reference>